<name>A0ABW0M1X0_9BACL</name>
<evidence type="ECO:0000313" key="2">
    <source>
        <dbReference type="Proteomes" id="UP001596105"/>
    </source>
</evidence>
<protein>
    <submittedName>
        <fullName evidence="1">Uncharacterized protein</fullName>
    </submittedName>
</protein>
<dbReference type="RefSeq" id="WP_209746122.1">
    <property type="nucleotide sequence ID" value="NZ_JBHSMH010000090.1"/>
</dbReference>
<gene>
    <name evidence="1" type="ORF">ACFPPD_20800</name>
</gene>
<accession>A0ABW0M1X0</accession>
<dbReference type="Proteomes" id="UP001596105">
    <property type="component" value="Unassembled WGS sequence"/>
</dbReference>
<sequence>MAYIVYQDPKYGFSVKLPLWWKNYIVFERTTRVIDAKYGVFFLFKYKGKVYEEALSILVFRKTLKQWIKEGYDESPFVRLAARDGFIYAYALPGELPDEFLKKDKSDYDYKKYGIPIRLLKRMVNVDAPRIVKTFRLK</sequence>
<reference evidence="2" key="1">
    <citation type="journal article" date="2019" name="Int. J. Syst. Evol. Microbiol.">
        <title>The Global Catalogue of Microorganisms (GCM) 10K type strain sequencing project: providing services to taxonomists for standard genome sequencing and annotation.</title>
        <authorList>
            <consortium name="The Broad Institute Genomics Platform"/>
            <consortium name="The Broad Institute Genome Sequencing Center for Infectious Disease"/>
            <person name="Wu L."/>
            <person name="Ma J."/>
        </authorList>
    </citation>
    <scope>NUCLEOTIDE SEQUENCE [LARGE SCALE GENOMIC DNA]</scope>
    <source>
        <strain evidence="2">CCUG 57113</strain>
    </source>
</reference>
<dbReference type="EMBL" id="JBHSMH010000090">
    <property type="protein sequence ID" value="MFC5471132.1"/>
    <property type="molecule type" value="Genomic_DNA"/>
</dbReference>
<proteinExistence type="predicted"/>
<comment type="caution">
    <text evidence="1">The sequence shown here is derived from an EMBL/GenBank/DDBJ whole genome shotgun (WGS) entry which is preliminary data.</text>
</comment>
<organism evidence="1 2">
    <name type="scientific">Cohnella suwonensis</name>
    <dbReference type="NCBI Taxonomy" id="696072"/>
    <lineage>
        <taxon>Bacteria</taxon>
        <taxon>Bacillati</taxon>
        <taxon>Bacillota</taxon>
        <taxon>Bacilli</taxon>
        <taxon>Bacillales</taxon>
        <taxon>Paenibacillaceae</taxon>
        <taxon>Cohnella</taxon>
    </lineage>
</organism>
<evidence type="ECO:0000313" key="1">
    <source>
        <dbReference type="EMBL" id="MFC5471132.1"/>
    </source>
</evidence>
<keyword evidence="2" id="KW-1185">Reference proteome</keyword>